<feature type="repeat" description="PPR" evidence="3">
    <location>
        <begin position="249"/>
        <end position="283"/>
    </location>
</feature>
<feature type="domain" description="DYW" evidence="5">
    <location>
        <begin position="571"/>
        <end position="663"/>
    </location>
</feature>
<dbReference type="PANTHER" id="PTHR47926">
    <property type="entry name" value="PENTATRICOPEPTIDE REPEAT-CONTAINING PROTEIN"/>
    <property type="match status" value="1"/>
</dbReference>
<dbReference type="Pfam" id="PF13041">
    <property type="entry name" value="PPR_2"/>
    <property type="match status" value="1"/>
</dbReference>
<sequence>MFGAAVTSTLRPVLTLSLPQHHSISSPAQTPKTAATAPQPWLPSPELLAQYPVLRHLHSCESMRQLRQIHANAVTTGIARDNFVAARILAFAALSPVGSLPYASLLFCRSHRPDAFMANTLLRAYALSPEPAEALIFYVGLLDGDFVYGFPDVHTFPLLLRACSEVGSLSLGEGLHSQAVKMGCAGHIPIQNFLVHMYASCGSLESARRVFDAMSEFDDASVNIMMGGYMKGGRFDGARSLFDAMAQRDAVSWSVLINGYVKNSFFKQGLELFRDMLLEKVEPNESVLVNVLSACAHLGAVEQGKWVEGYVMKNNNKKKKNIKLTVRVGTALIDTYLKCGFAEDAFRVFDRMEEKNAMTWTAMIGGLAVNGRGRDALKLFAQMEMQKVRPNEVTFIGVLNACSHAGLVEDGLSYFHSMTEVYELKPNVHHYCCLVDLYGRTGLLDKAEAVIKSMPMEPNSAVLGSLLNSCRIHGNLKLGEQVGKQLLQMEPNHSGRYVLLSNLYAANRRWQDVADLRRLMKERGVTKTPGSSFIDLKGAIHEFIAGDRFHPQSEKIYAMLDEMTRKLRMAGHQPNKGQVLIDMDEEEKETALFHHSEKLAIAFGLINSDPGVTIRITKNLRVCADCHSATKLISRIYNREIVVRDRSRFHHFCNGSCSCDDFW</sequence>
<dbReference type="Pfam" id="PF14432">
    <property type="entry name" value="DYW_deaminase"/>
    <property type="match status" value="1"/>
</dbReference>
<feature type="repeat" description="PPR" evidence="3">
    <location>
        <begin position="218"/>
        <end position="248"/>
    </location>
</feature>
<name>A0A843WRF9_COLES</name>
<organism evidence="6 7">
    <name type="scientific">Colocasia esculenta</name>
    <name type="common">Wild taro</name>
    <name type="synonym">Arum esculentum</name>
    <dbReference type="NCBI Taxonomy" id="4460"/>
    <lineage>
        <taxon>Eukaryota</taxon>
        <taxon>Viridiplantae</taxon>
        <taxon>Streptophyta</taxon>
        <taxon>Embryophyta</taxon>
        <taxon>Tracheophyta</taxon>
        <taxon>Spermatophyta</taxon>
        <taxon>Magnoliopsida</taxon>
        <taxon>Liliopsida</taxon>
        <taxon>Araceae</taxon>
        <taxon>Aroideae</taxon>
        <taxon>Colocasieae</taxon>
        <taxon>Colocasia</taxon>
    </lineage>
</organism>
<dbReference type="InterPro" id="IPR032867">
    <property type="entry name" value="DYW_dom"/>
</dbReference>
<dbReference type="GO" id="GO:0003723">
    <property type="term" value="F:RNA binding"/>
    <property type="evidence" value="ECO:0007669"/>
    <property type="project" value="InterPro"/>
</dbReference>
<dbReference type="Pfam" id="PF01535">
    <property type="entry name" value="PPR"/>
    <property type="match status" value="4"/>
</dbReference>
<dbReference type="AlphaFoldDB" id="A0A843WRF9"/>
<dbReference type="Pfam" id="PF20430">
    <property type="entry name" value="Eplus_motif"/>
    <property type="match status" value="1"/>
</dbReference>
<dbReference type="FunFam" id="1.25.40.10:FF:000184">
    <property type="entry name" value="Pentatricopeptide repeat-containing protein, chloroplastic"/>
    <property type="match status" value="1"/>
</dbReference>
<dbReference type="PROSITE" id="PS51375">
    <property type="entry name" value="PPR"/>
    <property type="match status" value="3"/>
</dbReference>
<evidence type="ECO:0000256" key="3">
    <source>
        <dbReference type="PROSITE-ProRule" id="PRU00708"/>
    </source>
</evidence>
<dbReference type="InterPro" id="IPR046849">
    <property type="entry name" value="E2_motif"/>
</dbReference>
<dbReference type="InterPro" id="IPR046960">
    <property type="entry name" value="PPR_At4g14850-like_plant"/>
</dbReference>
<protein>
    <recommendedName>
        <fullName evidence="5">DYW domain-containing protein</fullName>
    </recommendedName>
</protein>
<comment type="caution">
    <text evidence="6">The sequence shown here is derived from an EMBL/GenBank/DDBJ whole genome shotgun (WGS) entry which is preliminary data.</text>
</comment>
<dbReference type="GO" id="GO:0009451">
    <property type="term" value="P:RNA modification"/>
    <property type="evidence" value="ECO:0007669"/>
    <property type="project" value="InterPro"/>
</dbReference>
<keyword evidence="2" id="KW-0677">Repeat</keyword>
<proteinExistence type="inferred from homology"/>
<evidence type="ECO:0000313" key="7">
    <source>
        <dbReference type="Proteomes" id="UP000652761"/>
    </source>
</evidence>
<dbReference type="InterPro" id="IPR011990">
    <property type="entry name" value="TPR-like_helical_dom_sf"/>
</dbReference>
<dbReference type="FunFam" id="1.25.40.10:FF:000333">
    <property type="entry name" value="Pentatricopeptide repeat-containing protein"/>
    <property type="match status" value="1"/>
</dbReference>
<dbReference type="Gene3D" id="1.25.40.10">
    <property type="entry name" value="Tetratricopeptide repeat domain"/>
    <property type="match status" value="3"/>
</dbReference>
<dbReference type="GO" id="GO:0008270">
    <property type="term" value="F:zinc ion binding"/>
    <property type="evidence" value="ECO:0007669"/>
    <property type="project" value="InterPro"/>
</dbReference>
<dbReference type="FunFam" id="1.25.40.10:FF:000470">
    <property type="entry name" value="Pentatricopeptide repeat-containing protein At5g66520"/>
    <property type="match status" value="1"/>
</dbReference>
<feature type="region of interest" description="Disordered" evidence="4">
    <location>
        <begin position="22"/>
        <end position="41"/>
    </location>
</feature>
<evidence type="ECO:0000313" key="6">
    <source>
        <dbReference type="EMBL" id="MQM06574.1"/>
    </source>
</evidence>
<gene>
    <name evidence="6" type="ORF">Taro_039401</name>
</gene>
<evidence type="ECO:0000259" key="5">
    <source>
        <dbReference type="Pfam" id="PF14432"/>
    </source>
</evidence>
<reference evidence="6" key="1">
    <citation type="submission" date="2017-07" db="EMBL/GenBank/DDBJ databases">
        <title>Taro Niue Genome Assembly and Annotation.</title>
        <authorList>
            <person name="Atibalentja N."/>
            <person name="Keating K."/>
            <person name="Fields C.J."/>
        </authorList>
    </citation>
    <scope>NUCLEOTIDE SEQUENCE</scope>
    <source>
        <strain evidence="6">Niue_2</strain>
        <tissue evidence="6">Leaf</tissue>
    </source>
</reference>
<dbReference type="Proteomes" id="UP000652761">
    <property type="component" value="Unassembled WGS sequence"/>
</dbReference>
<comment type="similarity">
    <text evidence="1">Belongs to the PPR family. PCMP-H subfamily.</text>
</comment>
<accession>A0A843WRF9</accession>
<feature type="compositionally biased region" description="Low complexity" evidence="4">
    <location>
        <begin position="27"/>
        <end position="39"/>
    </location>
</feature>
<dbReference type="PANTHER" id="PTHR47926:SF436">
    <property type="entry name" value="PENTATRICOPEPTIDE REPEAT-CONTAINING PROTEIN ELI1, CHLOROPLASTIC-LIKE ISOFORM X2"/>
    <property type="match status" value="1"/>
</dbReference>
<dbReference type="InterPro" id="IPR002885">
    <property type="entry name" value="PPR_rpt"/>
</dbReference>
<dbReference type="NCBIfam" id="TIGR00756">
    <property type="entry name" value="PPR"/>
    <property type="match status" value="5"/>
</dbReference>
<dbReference type="Pfam" id="PF20431">
    <property type="entry name" value="E_motif"/>
    <property type="match status" value="1"/>
</dbReference>
<evidence type="ECO:0000256" key="2">
    <source>
        <dbReference type="ARBA" id="ARBA00022737"/>
    </source>
</evidence>
<dbReference type="InterPro" id="IPR046848">
    <property type="entry name" value="E_motif"/>
</dbReference>
<dbReference type="EMBL" id="NMUH01003662">
    <property type="protein sequence ID" value="MQM06574.1"/>
    <property type="molecule type" value="Genomic_DNA"/>
</dbReference>
<feature type="repeat" description="PPR" evidence="3">
    <location>
        <begin position="356"/>
        <end position="390"/>
    </location>
</feature>
<evidence type="ECO:0000256" key="4">
    <source>
        <dbReference type="SAM" id="MobiDB-lite"/>
    </source>
</evidence>
<evidence type="ECO:0000256" key="1">
    <source>
        <dbReference type="ARBA" id="ARBA00006643"/>
    </source>
</evidence>
<dbReference type="OrthoDB" id="185373at2759"/>
<keyword evidence="7" id="KW-1185">Reference proteome</keyword>